<keyword evidence="2" id="KW-1133">Transmembrane helix</keyword>
<feature type="transmembrane region" description="Helical" evidence="2">
    <location>
        <begin position="31"/>
        <end position="49"/>
    </location>
</feature>
<sequence>MEKTPKLAKVPAEPLYKVVQNWFRARTRQELIAMGVGLVAATFGTAIIVHKYRERRRRKLLEDQITWSSRVTVTRSSSADSKMSKTMGTRPSESYDSMRSEGKEPKELVKAPAAEPAVPLPPMPPPPPEVPPEPIPPPPRPVPPAPVPPPPRKVPPPPVPPPPPAGKKAVESAPSSAQFPLPREYSPHVNVIRPTALTKPAVVMAAGTAPRSALIPEKKSGDKKVQVDRESIMRPVKPLPGAAPDKKKTSASKTTQSTSKEGMKTARIGFGSPDRTSSKDEMLKGKAGKGVGPKHGSKHKSASTDKKKGHKKGSKMK</sequence>
<comment type="caution">
    <text evidence="3">The sequence shown here is derived from an EMBL/GenBank/DDBJ whole genome shotgun (WGS) entry which is preliminary data.</text>
</comment>
<evidence type="ECO:0000256" key="1">
    <source>
        <dbReference type="SAM" id="MobiDB-lite"/>
    </source>
</evidence>
<feature type="compositionally biased region" description="Basic and acidic residues" evidence="1">
    <location>
        <begin position="216"/>
        <end position="232"/>
    </location>
</feature>
<feature type="compositionally biased region" description="Polar residues" evidence="1">
    <location>
        <begin position="79"/>
        <end position="95"/>
    </location>
</feature>
<reference evidence="3 4" key="1">
    <citation type="submission" date="2014-10" db="EMBL/GenBank/DDBJ databases">
        <title>Draft genome of the hookworm Ancylostoma caninum.</title>
        <authorList>
            <person name="Mitreva M."/>
        </authorList>
    </citation>
    <scope>NUCLEOTIDE SEQUENCE [LARGE SCALE GENOMIC DNA]</scope>
    <source>
        <strain evidence="3 4">Baltimore</strain>
    </source>
</reference>
<keyword evidence="4" id="KW-1185">Reference proteome</keyword>
<gene>
    <name evidence="3" type="ORF">ANCCAN_20796</name>
</gene>
<feature type="compositionally biased region" description="Basic residues" evidence="1">
    <location>
        <begin position="295"/>
        <end position="317"/>
    </location>
</feature>
<organism evidence="3 4">
    <name type="scientific">Ancylostoma caninum</name>
    <name type="common">Dog hookworm</name>
    <dbReference type="NCBI Taxonomy" id="29170"/>
    <lineage>
        <taxon>Eukaryota</taxon>
        <taxon>Metazoa</taxon>
        <taxon>Ecdysozoa</taxon>
        <taxon>Nematoda</taxon>
        <taxon>Chromadorea</taxon>
        <taxon>Rhabditida</taxon>
        <taxon>Rhabditina</taxon>
        <taxon>Rhabditomorpha</taxon>
        <taxon>Strongyloidea</taxon>
        <taxon>Ancylostomatidae</taxon>
        <taxon>Ancylostomatinae</taxon>
        <taxon>Ancylostoma</taxon>
    </lineage>
</organism>
<feature type="compositionally biased region" description="Low complexity" evidence="1">
    <location>
        <begin position="251"/>
        <end position="260"/>
    </location>
</feature>
<dbReference type="STRING" id="29170.A0A368FMB5"/>
<feature type="compositionally biased region" description="Basic and acidic residues" evidence="1">
    <location>
        <begin position="96"/>
        <end position="109"/>
    </location>
</feature>
<dbReference type="OrthoDB" id="5875025at2759"/>
<evidence type="ECO:0000313" key="4">
    <source>
        <dbReference type="Proteomes" id="UP000252519"/>
    </source>
</evidence>
<evidence type="ECO:0000256" key="2">
    <source>
        <dbReference type="SAM" id="Phobius"/>
    </source>
</evidence>
<accession>A0A368FMB5</accession>
<keyword evidence="2" id="KW-0812">Transmembrane</keyword>
<keyword evidence="2" id="KW-0472">Membrane</keyword>
<feature type="compositionally biased region" description="Pro residues" evidence="1">
    <location>
        <begin position="118"/>
        <end position="165"/>
    </location>
</feature>
<protein>
    <submittedName>
        <fullName evidence="3">Uncharacterized protein</fullName>
    </submittedName>
</protein>
<dbReference type="AlphaFoldDB" id="A0A368FMB5"/>
<feature type="region of interest" description="Disordered" evidence="1">
    <location>
        <begin position="71"/>
        <end position="182"/>
    </location>
</feature>
<feature type="region of interest" description="Disordered" evidence="1">
    <location>
        <begin position="211"/>
        <end position="317"/>
    </location>
</feature>
<evidence type="ECO:0000313" key="3">
    <source>
        <dbReference type="EMBL" id="RCN33374.1"/>
    </source>
</evidence>
<dbReference type="Proteomes" id="UP000252519">
    <property type="component" value="Unassembled WGS sequence"/>
</dbReference>
<proteinExistence type="predicted"/>
<name>A0A368FMB5_ANCCA</name>
<dbReference type="EMBL" id="JOJR01000931">
    <property type="protein sequence ID" value="RCN33374.1"/>
    <property type="molecule type" value="Genomic_DNA"/>
</dbReference>